<dbReference type="GeneID" id="34554162"/>
<evidence type="ECO:0000313" key="1">
    <source>
        <dbReference type="EMBL" id="OHF03677.1"/>
    </source>
</evidence>
<organism evidence="1 2">
    <name type="scientific">Colletotrichum orchidophilum</name>
    <dbReference type="NCBI Taxonomy" id="1209926"/>
    <lineage>
        <taxon>Eukaryota</taxon>
        <taxon>Fungi</taxon>
        <taxon>Dikarya</taxon>
        <taxon>Ascomycota</taxon>
        <taxon>Pezizomycotina</taxon>
        <taxon>Sordariomycetes</taxon>
        <taxon>Hypocreomycetidae</taxon>
        <taxon>Glomerellales</taxon>
        <taxon>Glomerellaceae</taxon>
        <taxon>Colletotrichum</taxon>
    </lineage>
</organism>
<comment type="caution">
    <text evidence="1">The sequence shown here is derived from an EMBL/GenBank/DDBJ whole genome shotgun (WGS) entry which is preliminary data.</text>
</comment>
<sequence>MVYNMAAIPVSGSVTVVLIYRFEIAEFVVRALPLKH</sequence>
<keyword evidence="2" id="KW-1185">Reference proteome</keyword>
<dbReference type="EMBL" id="MJBS01000005">
    <property type="protein sequence ID" value="OHF03677.1"/>
    <property type="molecule type" value="Genomic_DNA"/>
</dbReference>
<dbReference type="AlphaFoldDB" id="A0A1G4BQW3"/>
<evidence type="ECO:0000313" key="2">
    <source>
        <dbReference type="Proteomes" id="UP000176998"/>
    </source>
</evidence>
<gene>
    <name evidence="1" type="ORF">CORC01_00996</name>
</gene>
<accession>A0A1G4BQW3</accession>
<reference evidence="1 2" key="1">
    <citation type="submission" date="2016-09" db="EMBL/GenBank/DDBJ databases">
        <authorList>
            <person name="Capua I."/>
            <person name="De Benedictis P."/>
            <person name="Joannis T."/>
            <person name="Lombin L.H."/>
            <person name="Cattoli G."/>
        </authorList>
    </citation>
    <scope>NUCLEOTIDE SEQUENCE [LARGE SCALE GENOMIC DNA]</scope>
    <source>
        <strain evidence="1 2">IMI 309357</strain>
    </source>
</reference>
<protein>
    <submittedName>
        <fullName evidence="1">Uncharacterized protein</fullName>
    </submittedName>
</protein>
<dbReference type="RefSeq" id="XP_022480813.1">
    <property type="nucleotide sequence ID" value="XM_022612652.1"/>
</dbReference>
<dbReference type="Proteomes" id="UP000176998">
    <property type="component" value="Unassembled WGS sequence"/>
</dbReference>
<proteinExistence type="predicted"/>
<name>A0A1G4BQW3_9PEZI</name>